<dbReference type="KEGG" id="tes:BW730_14250"/>
<dbReference type="EMBL" id="CP019606">
    <property type="protein sequence ID" value="AQP48496.1"/>
    <property type="molecule type" value="Genomic_DNA"/>
</dbReference>
<evidence type="ECO:0000259" key="1">
    <source>
        <dbReference type="Pfam" id="PF20693"/>
    </source>
</evidence>
<organism evidence="2 3">
    <name type="scientific">Tessaracoccus aquimaris</name>
    <dbReference type="NCBI Taxonomy" id="1332264"/>
    <lineage>
        <taxon>Bacteria</taxon>
        <taxon>Bacillati</taxon>
        <taxon>Actinomycetota</taxon>
        <taxon>Actinomycetes</taxon>
        <taxon>Propionibacteriales</taxon>
        <taxon>Propionibacteriaceae</taxon>
        <taxon>Tessaracoccus</taxon>
    </lineage>
</organism>
<dbReference type="InterPro" id="IPR048428">
    <property type="entry name" value="YobI-NTPase"/>
</dbReference>
<gene>
    <name evidence="2" type="ORF">BW730_14250</name>
</gene>
<dbReference type="Proteomes" id="UP000188145">
    <property type="component" value="Chromosome"/>
</dbReference>
<name>A0A1Q2CQV6_9ACTN</name>
<accession>A0A1Q2CQV6</accession>
<feature type="domain" description="YobI-like P-loop NTPase" evidence="1">
    <location>
        <begin position="26"/>
        <end position="65"/>
    </location>
</feature>
<protein>
    <recommendedName>
        <fullName evidence="1">YobI-like P-loop NTPase domain-containing protein</fullName>
    </recommendedName>
</protein>
<dbReference type="RefSeq" id="WP_077686831.1">
    <property type="nucleotide sequence ID" value="NZ_CP019606.1"/>
</dbReference>
<proteinExistence type="predicted"/>
<dbReference type="Pfam" id="PF20693">
    <property type="entry name" value="YobI-ATPase"/>
    <property type="match status" value="1"/>
</dbReference>
<evidence type="ECO:0000313" key="2">
    <source>
        <dbReference type="EMBL" id="AQP48496.1"/>
    </source>
</evidence>
<reference evidence="3" key="1">
    <citation type="submission" date="2017-02" db="EMBL/GenBank/DDBJ databases">
        <title>Tessaracoccus aquaemaris sp. nov., isolated from the intestine of a Korean rockfish, Sebastes schlegelii, in a marine aquaculture pond.</title>
        <authorList>
            <person name="Tak E.J."/>
            <person name="Bae J.-W."/>
        </authorList>
    </citation>
    <scope>NUCLEOTIDE SEQUENCE [LARGE SCALE GENOMIC DNA]</scope>
    <source>
        <strain evidence="3">NSG39</strain>
    </source>
</reference>
<evidence type="ECO:0000313" key="3">
    <source>
        <dbReference type="Proteomes" id="UP000188145"/>
    </source>
</evidence>
<sequence length="96" mass="10293">MTLDLTTTLQIMDLTPRYREAQHGLYTSALTRSLEADKSGALRLIALTGQFGTGKSSVIDGLLKEGHVQTMKPTVIWLFGPERGVSGDRMAGVSAG</sequence>
<dbReference type="OrthoDB" id="6046980at2"/>
<dbReference type="AlphaFoldDB" id="A0A1Q2CQV6"/>
<keyword evidence="3" id="KW-1185">Reference proteome</keyword>
<dbReference type="STRING" id="1332264.BW730_14250"/>